<evidence type="ECO:0000313" key="2">
    <source>
        <dbReference type="Proteomes" id="UP000198856"/>
    </source>
</evidence>
<accession>A0A1G8VFP0</accession>
<gene>
    <name evidence="1" type="ORF">SAMN05216226_106154</name>
</gene>
<name>A0A1G8VFP0_9EURY</name>
<protein>
    <submittedName>
        <fullName evidence="1">Uncharacterized protein</fullName>
    </submittedName>
</protein>
<dbReference type="Proteomes" id="UP000198856">
    <property type="component" value="Unassembled WGS sequence"/>
</dbReference>
<evidence type="ECO:0000313" key="1">
    <source>
        <dbReference type="EMBL" id="SDJ63960.1"/>
    </source>
</evidence>
<proteinExistence type="predicted"/>
<sequence length="52" mass="5876">MTVTWRYRLTLAENTRETTKRGTHTGAGVDEDYRLSDWAESSASRSTVLVIS</sequence>
<organism evidence="1 2">
    <name type="scientific">Halovenus aranensis</name>
    <dbReference type="NCBI Taxonomy" id="890420"/>
    <lineage>
        <taxon>Archaea</taxon>
        <taxon>Methanobacteriati</taxon>
        <taxon>Methanobacteriota</taxon>
        <taxon>Stenosarchaea group</taxon>
        <taxon>Halobacteria</taxon>
        <taxon>Halobacteriales</taxon>
        <taxon>Haloarculaceae</taxon>
        <taxon>Halovenus</taxon>
    </lineage>
</organism>
<dbReference type="EMBL" id="FNFC01000006">
    <property type="protein sequence ID" value="SDJ63960.1"/>
    <property type="molecule type" value="Genomic_DNA"/>
</dbReference>
<dbReference type="AlphaFoldDB" id="A0A1G8VFP0"/>
<reference evidence="1 2" key="1">
    <citation type="submission" date="2016-10" db="EMBL/GenBank/DDBJ databases">
        <authorList>
            <person name="de Groot N.N."/>
        </authorList>
    </citation>
    <scope>NUCLEOTIDE SEQUENCE [LARGE SCALE GENOMIC DNA]</scope>
    <source>
        <strain evidence="1 2">IBRC-M10015</strain>
    </source>
</reference>
<keyword evidence="2" id="KW-1185">Reference proteome</keyword>
<dbReference type="STRING" id="890420.SAMN05216226_106154"/>